<reference evidence="2 3" key="1">
    <citation type="submission" date="2017-09" db="EMBL/GenBank/DDBJ databases">
        <title>Depth-based differentiation of microbial function through sediment-hosted aquifers and enrichment of novel symbionts in the deep terrestrial subsurface.</title>
        <authorList>
            <person name="Probst A.J."/>
            <person name="Ladd B."/>
            <person name="Jarett J.K."/>
            <person name="Geller-Mcgrath D.E."/>
            <person name="Sieber C.M."/>
            <person name="Emerson J.B."/>
            <person name="Anantharaman K."/>
            <person name="Thomas B.C."/>
            <person name="Malmstrom R."/>
            <person name="Stieglmeier M."/>
            <person name="Klingl A."/>
            <person name="Woyke T."/>
            <person name="Ryan C.M."/>
            <person name="Banfield J.F."/>
        </authorList>
    </citation>
    <scope>NUCLEOTIDE SEQUENCE [LARGE SCALE GENOMIC DNA]</scope>
    <source>
        <strain evidence="2">CG12_big_fil_rev_8_21_14_0_65_43_15</strain>
    </source>
</reference>
<keyword evidence="1" id="KW-1133">Transmembrane helix</keyword>
<name>A0A2J0LSA5_9BACT</name>
<keyword evidence="1" id="KW-0812">Transmembrane</keyword>
<dbReference type="Proteomes" id="UP000231267">
    <property type="component" value="Unassembled WGS sequence"/>
</dbReference>
<sequence>MVKNEKGVVLILVIVLMVLAGILIFSSVTFIRESLNLAVVKQNQTKAINAAQCGIYKAVEDFKRRGYYNPETNVLIWGNEYYTTGGGAANYLQVDATVLKVEAGGKALRQINLKNISGASSMTITDVRLIWEPNAISENLTKISIGGADWLGSVNSGVLVPINYTLTAGSSTSFRVQWDVVVTSKTITCEFLFSDGSTVTAYILKNGQTAANSFTIKCTGSVVSNITWKRTIIAEYDVGTGKITSWNETNSHL</sequence>
<keyword evidence="1" id="KW-0472">Membrane</keyword>
<evidence type="ECO:0000313" key="2">
    <source>
        <dbReference type="EMBL" id="PIW66717.1"/>
    </source>
</evidence>
<proteinExistence type="predicted"/>
<organism evidence="2 3">
    <name type="scientific">Candidatus Taenaricola geysiri</name>
    <dbReference type="NCBI Taxonomy" id="1974752"/>
    <lineage>
        <taxon>Bacteria</taxon>
        <taxon>Pseudomonadati</taxon>
        <taxon>Candidatus Omnitrophota</taxon>
        <taxon>Candidatus Taenaricola</taxon>
    </lineage>
</organism>
<accession>A0A2J0LSA5</accession>
<dbReference type="EMBL" id="PFGP01000032">
    <property type="protein sequence ID" value="PIW66717.1"/>
    <property type="molecule type" value="Genomic_DNA"/>
</dbReference>
<feature type="transmembrane region" description="Helical" evidence="1">
    <location>
        <begin position="7"/>
        <end position="31"/>
    </location>
</feature>
<comment type="caution">
    <text evidence="2">The sequence shown here is derived from an EMBL/GenBank/DDBJ whole genome shotgun (WGS) entry which is preliminary data.</text>
</comment>
<dbReference type="AlphaFoldDB" id="A0A2J0LSA5"/>
<protein>
    <submittedName>
        <fullName evidence="2">Uncharacterized protein</fullName>
    </submittedName>
</protein>
<evidence type="ECO:0000256" key="1">
    <source>
        <dbReference type="SAM" id="Phobius"/>
    </source>
</evidence>
<gene>
    <name evidence="2" type="ORF">COW11_01830</name>
</gene>
<evidence type="ECO:0000313" key="3">
    <source>
        <dbReference type="Proteomes" id="UP000231267"/>
    </source>
</evidence>